<dbReference type="InterPro" id="IPR036390">
    <property type="entry name" value="WH_DNA-bd_sf"/>
</dbReference>
<name>A0A0G0UWS4_9BACT</name>
<evidence type="ECO:0000256" key="1">
    <source>
        <dbReference type="ARBA" id="ARBA00022801"/>
    </source>
</evidence>
<sequence>MKQLHNTQLEILKKLLFASSLRYARLKPDPEMENNQFNFHLNQLIDGGYVIKGGRNYGLTNFGKEYANRMDTDQTIIAKQSKISAWVCCIRTMGGKKQYLIYTRLKQPFYGCQGFMSGKVAYGEKVLEAAKRELKEETGLQGNAQIVSIKHFLVFDKTTNELVEDKFMFLCLVKNPTGKLTANNEGKYEWVEENKFKQYVTNHFESFPAFMKQVEEIKSYNGQVSLQEINHWSSKF</sequence>
<protein>
    <submittedName>
        <fullName evidence="3">NUDIX hydrolase</fullName>
    </submittedName>
</protein>
<accession>A0A0G0UWS4</accession>
<proteinExistence type="predicted"/>
<dbReference type="PROSITE" id="PS51462">
    <property type="entry name" value="NUDIX"/>
    <property type="match status" value="1"/>
</dbReference>
<evidence type="ECO:0000259" key="2">
    <source>
        <dbReference type="PROSITE" id="PS51462"/>
    </source>
</evidence>
<reference evidence="3 4" key="1">
    <citation type="journal article" date="2015" name="Nature">
        <title>rRNA introns, odd ribosomes, and small enigmatic genomes across a large radiation of phyla.</title>
        <authorList>
            <person name="Brown C.T."/>
            <person name="Hug L.A."/>
            <person name="Thomas B.C."/>
            <person name="Sharon I."/>
            <person name="Castelle C.J."/>
            <person name="Singh A."/>
            <person name="Wilkins M.J."/>
            <person name="Williams K.H."/>
            <person name="Banfield J.F."/>
        </authorList>
    </citation>
    <scope>NUCLEOTIDE SEQUENCE [LARGE SCALE GENOMIC DNA]</scope>
</reference>
<dbReference type="PROSITE" id="PS00893">
    <property type="entry name" value="NUDIX_BOX"/>
    <property type="match status" value="1"/>
</dbReference>
<dbReference type="Gene3D" id="3.90.79.10">
    <property type="entry name" value="Nucleoside Triphosphate Pyrophosphohydrolase"/>
    <property type="match status" value="1"/>
</dbReference>
<comment type="caution">
    <text evidence="3">The sequence shown here is derived from an EMBL/GenBank/DDBJ whole genome shotgun (WGS) entry which is preliminary data.</text>
</comment>
<dbReference type="Proteomes" id="UP000034676">
    <property type="component" value="Unassembled WGS sequence"/>
</dbReference>
<feature type="domain" description="Nudix hydrolase" evidence="2">
    <location>
        <begin position="81"/>
        <end position="230"/>
    </location>
</feature>
<dbReference type="InterPro" id="IPR015797">
    <property type="entry name" value="NUDIX_hydrolase-like_dom_sf"/>
</dbReference>
<dbReference type="AlphaFoldDB" id="A0A0G0UWS4"/>
<dbReference type="InterPro" id="IPR020084">
    <property type="entry name" value="NUDIX_hydrolase_CS"/>
</dbReference>
<dbReference type="GO" id="GO:0016787">
    <property type="term" value="F:hydrolase activity"/>
    <property type="evidence" value="ECO:0007669"/>
    <property type="project" value="UniProtKB-KW"/>
</dbReference>
<evidence type="ECO:0000313" key="3">
    <source>
        <dbReference type="EMBL" id="KKR91981.1"/>
    </source>
</evidence>
<dbReference type="SUPFAM" id="SSF55811">
    <property type="entry name" value="Nudix"/>
    <property type="match status" value="1"/>
</dbReference>
<dbReference type="SUPFAM" id="SSF46785">
    <property type="entry name" value="Winged helix' DNA-binding domain"/>
    <property type="match status" value="1"/>
</dbReference>
<keyword evidence="1 3" id="KW-0378">Hydrolase</keyword>
<dbReference type="PATRIC" id="fig|1618555.3.peg.539"/>
<dbReference type="EMBL" id="LCAO01000006">
    <property type="protein sequence ID" value="KKR91981.1"/>
    <property type="molecule type" value="Genomic_DNA"/>
</dbReference>
<organism evidence="3 4">
    <name type="scientific">Candidatus Woesebacteria bacterium GW2011_GWA1_41_13b</name>
    <dbReference type="NCBI Taxonomy" id="1618555"/>
    <lineage>
        <taxon>Bacteria</taxon>
        <taxon>Candidatus Woeseibacteriota</taxon>
    </lineage>
</organism>
<evidence type="ECO:0000313" key="4">
    <source>
        <dbReference type="Proteomes" id="UP000034676"/>
    </source>
</evidence>
<dbReference type="InterPro" id="IPR000086">
    <property type="entry name" value="NUDIX_hydrolase_dom"/>
</dbReference>
<gene>
    <name evidence="3" type="ORF">UU42_C0006G0020</name>
</gene>
<dbReference type="Pfam" id="PF00293">
    <property type="entry name" value="NUDIX"/>
    <property type="match status" value="1"/>
</dbReference>